<dbReference type="GO" id="GO:0015031">
    <property type="term" value="P:protein transport"/>
    <property type="evidence" value="ECO:0007669"/>
    <property type="project" value="UniProtKB-KW"/>
</dbReference>
<keyword evidence="7" id="KW-0653">Protein transport</keyword>
<dbReference type="SUPFAM" id="SSF74653">
    <property type="entry name" value="TolA/TonB C-terminal domain"/>
    <property type="match status" value="1"/>
</dbReference>
<evidence type="ECO:0000256" key="2">
    <source>
        <dbReference type="ARBA" id="ARBA00006555"/>
    </source>
</evidence>
<dbReference type="InterPro" id="IPR037682">
    <property type="entry name" value="TonB_C"/>
</dbReference>
<feature type="chain" id="PRO_5021242502" evidence="10">
    <location>
        <begin position="30"/>
        <end position="265"/>
    </location>
</feature>
<dbReference type="SUPFAM" id="SSF82185">
    <property type="entry name" value="Histone H3 K4-specific methyltransferase SET7/9 N-terminal domain"/>
    <property type="match status" value="1"/>
</dbReference>
<dbReference type="Gene3D" id="3.90.930.1">
    <property type="match status" value="1"/>
</dbReference>
<dbReference type="InterPro" id="IPR006260">
    <property type="entry name" value="TonB/TolA_C"/>
</dbReference>
<evidence type="ECO:0000313" key="13">
    <source>
        <dbReference type="Proteomes" id="UP000297549"/>
    </source>
</evidence>
<evidence type="ECO:0000256" key="8">
    <source>
        <dbReference type="ARBA" id="ARBA00022989"/>
    </source>
</evidence>
<evidence type="ECO:0000256" key="10">
    <source>
        <dbReference type="SAM" id="SignalP"/>
    </source>
</evidence>
<evidence type="ECO:0000256" key="6">
    <source>
        <dbReference type="ARBA" id="ARBA00022692"/>
    </source>
</evidence>
<sequence length="265" mass="29133">MAPMPFRLPHLAAASLWLALLTTSRPGFGQETRKVTSYSTTPISNEVYYVLKSDKAVKHGPYSLYRGRQLALATQGHYTQGRKDSIWTSYDWNGSTVVARGAYQNDQRAGLWEFFTSKGELEQKYDYDARQMVYRRPGKNRSMSVTLREPTAAGQTWPDVDPVYIGGSSAVLSQLLLLRYPPEAMRGGISGTVQVAFTIGKDGTAANYRVSQGIGGGCDEEALRVVQSMANGWVPAQLAGQPVAVECEFPVKFSLQKPVTTPARP</sequence>
<dbReference type="OrthoDB" id="1039448at2"/>
<dbReference type="Gene3D" id="3.30.1150.10">
    <property type="match status" value="1"/>
</dbReference>
<organism evidence="12 13">
    <name type="scientific">Hymenobacter aquaticus</name>
    <dbReference type="NCBI Taxonomy" id="1867101"/>
    <lineage>
        <taxon>Bacteria</taxon>
        <taxon>Pseudomonadati</taxon>
        <taxon>Bacteroidota</taxon>
        <taxon>Cytophagia</taxon>
        <taxon>Cytophagales</taxon>
        <taxon>Hymenobacteraceae</taxon>
        <taxon>Hymenobacter</taxon>
    </lineage>
</organism>
<comment type="subcellular location">
    <subcellularLocation>
        <location evidence="1">Cell inner membrane</location>
        <topology evidence="1">Single-pass membrane protein</topology>
        <orientation evidence="1">Periplasmic side</orientation>
    </subcellularLocation>
</comment>
<evidence type="ECO:0000256" key="9">
    <source>
        <dbReference type="ARBA" id="ARBA00023136"/>
    </source>
</evidence>
<dbReference type="GO" id="GO:0098797">
    <property type="term" value="C:plasma membrane protein complex"/>
    <property type="evidence" value="ECO:0007669"/>
    <property type="project" value="TreeGrafter"/>
</dbReference>
<keyword evidence="5" id="KW-0997">Cell inner membrane</keyword>
<feature type="domain" description="TonB C-terminal" evidence="11">
    <location>
        <begin position="165"/>
        <end position="262"/>
    </location>
</feature>
<evidence type="ECO:0000313" key="12">
    <source>
        <dbReference type="EMBL" id="TGE21710.1"/>
    </source>
</evidence>
<dbReference type="PROSITE" id="PS52015">
    <property type="entry name" value="TONB_CTD"/>
    <property type="match status" value="1"/>
</dbReference>
<comment type="similarity">
    <text evidence="2">Belongs to the TonB family.</text>
</comment>
<keyword evidence="9" id="KW-0472">Membrane</keyword>
<evidence type="ECO:0000256" key="3">
    <source>
        <dbReference type="ARBA" id="ARBA00022448"/>
    </source>
</evidence>
<evidence type="ECO:0000256" key="1">
    <source>
        <dbReference type="ARBA" id="ARBA00004383"/>
    </source>
</evidence>
<keyword evidence="8" id="KW-1133">Transmembrane helix</keyword>
<dbReference type="PANTHER" id="PTHR33446:SF2">
    <property type="entry name" value="PROTEIN TONB"/>
    <property type="match status" value="1"/>
</dbReference>
<name>A0A4Z0PV97_9BACT</name>
<evidence type="ECO:0000256" key="4">
    <source>
        <dbReference type="ARBA" id="ARBA00022475"/>
    </source>
</evidence>
<proteinExistence type="inferred from homology"/>
<reference evidence="12 13" key="1">
    <citation type="submission" date="2019-04" db="EMBL/GenBank/DDBJ databases">
        <authorList>
            <person name="Feng G."/>
            <person name="Zhang J."/>
            <person name="Zhu H."/>
        </authorList>
    </citation>
    <scope>NUCLEOTIDE SEQUENCE [LARGE SCALE GENOMIC DNA]</scope>
    <source>
        <strain evidence="12 13">JCM 31653</strain>
    </source>
</reference>
<keyword evidence="10" id="KW-0732">Signal</keyword>
<dbReference type="GO" id="GO:0031992">
    <property type="term" value="F:energy transducer activity"/>
    <property type="evidence" value="ECO:0007669"/>
    <property type="project" value="TreeGrafter"/>
</dbReference>
<dbReference type="Pfam" id="PF03544">
    <property type="entry name" value="TonB_C"/>
    <property type="match status" value="1"/>
</dbReference>
<keyword evidence="4" id="KW-1003">Cell membrane</keyword>
<feature type="signal peptide" evidence="10">
    <location>
        <begin position="1"/>
        <end position="29"/>
    </location>
</feature>
<evidence type="ECO:0000256" key="5">
    <source>
        <dbReference type="ARBA" id="ARBA00022519"/>
    </source>
</evidence>
<dbReference type="InterPro" id="IPR051045">
    <property type="entry name" value="TonB-dependent_transducer"/>
</dbReference>
<dbReference type="AlphaFoldDB" id="A0A4Z0PV97"/>
<evidence type="ECO:0000256" key="7">
    <source>
        <dbReference type="ARBA" id="ARBA00022927"/>
    </source>
</evidence>
<keyword evidence="3" id="KW-0813">Transport</keyword>
<dbReference type="EMBL" id="SRLC01000002">
    <property type="protein sequence ID" value="TGE21710.1"/>
    <property type="molecule type" value="Genomic_DNA"/>
</dbReference>
<dbReference type="Proteomes" id="UP000297549">
    <property type="component" value="Unassembled WGS sequence"/>
</dbReference>
<evidence type="ECO:0000259" key="11">
    <source>
        <dbReference type="PROSITE" id="PS52015"/>
    </source>
</evidence>
<gene>
    <name evidence="12" type="ORF">E5K00_15670</name>
</gene>
<accession>A0A4Z0PV97</accession>
<protein>
    <submittedName>
        <fullName evidence="12">TonB family protein</fullName>
    </submittedName>
</protein>
<comment type="caution">
    <text evidence="12">The sequence shown here is derived from an EMBL/GenBank/DDBJ whole genome shotgun (WGS) entry which is preliminary data.</text>
</comment>
<dbReference type="NCBIfam" id="TIGR01352">
    <property type="entry name" value="tonB_Cterm"/>
    <property type="match status" value="1"/>
</dbReference>
<keyword evidence="6" id="KW-0812">Transmembrane</keyword>
<dbReference type="PANTHER" id="PTHR33446">
    <property type="entry name" value="PROTEIN TONB-RELATED"/>
    <property type="match status" value="1"/>
</dbReference>
<dbReference type="GO" id="GO:0055085">
    <property type="term" value="P:transmembrane transport"/>
    <property type="evidence" value="ECO:0007669"/>
    <property type="project" value="InterPro"/>
</dbReference>
<keyword evidence="13" id="KW-1185">Reference proteome</keyword>